<dbReference type="HOGENOM" id="CLU_163538_1_0_1"/>
<reference evidence="1 2" key="1">
    <citation type="submission" date="2014-04" db="EMBL/GenBank/DDBJ databases">
        <authorList>
            <consortium name="DOE Joint Genome Institute"/>
            <person name="Kuo A."/>
            <person name="Kohler A."/>
            <person name="Nagy L.G."/>
            <person name="Floudas D."/>
            <person name="Copeland A."/>
            <person name="Barry K.W."/>
            <person name="Cichocki N."/>
            <person name="Veneault-Fourrey C."/>
            <person name="LaButti K."/>
            <person name="Lindquist E.A."/>
            <person name="Lipzen A."/>
            <person name="Lundell T."/>
            <person name="Morin E."/>
            <person name="Murat C."/>
            <person name="Sun H."/>
            <person name="Tunlid A."/>
            <person name="Henrissat B."/>
            <person name="Grigoriev I.V."/>
            <person name="Hibbett D.S."/>
            <person name="Martin F."/>
            <person name="Nordberg H.P."/>
            <person name="Cantor M.N."/>
            <person name="Hua S.X."/>
        </authorList>
    </citation>
    <scope>NUCLEOTIDE SEQUENCE [LARGE SCALE GENOMIC DNA]</scope>
    <source>
        <strain evidence="1 2">Foug A</strain>
    </source>
</reference>
<dbReference type="Pfam" id="PF20414">
    <property type="entry name" value="DUF6698"/>
    <property type="match status" value="1"/>
</dbReference>
<name>A0A0C2ZAG7_9AGAM</name>
<dbReference type="Proteomes" id="UP000053989">
    <property type="component" value="Unassembled WGS sequence"/>
</dbReference>
<organism evidence="1 2">
    <name type="scientific">Scleroderma citrinum Foug A</name>
    <dbReference type="NCBI Taxonomy" id="1036808"/>
    <lineage>
        <taxon>Eukaryota</taxon>
        <taxon>Fungi</taxon>
        <taxon>Dikarya</taxon>
        <taxon>Basidiomycota</taxon>
        <taxon>Agaricomycotina</taxon>
        <taxon>Agaricomycetes</taxon>
        <taxon>Agaricomycetidae</taxon>
        <taxon>Boletales</taxon>
        <taxon>Sclerodermatineae</taxon>
        <taxon>Sclerodermataceae</taxon>
        <taxon>Scleroderma</taxon>
    </lineage>
</organism>
<dbReference type="OrthoDB" id="2692780at2759"/>
<feature type="non-terminal residue" evidence="1">
    <location>
        <position position="1"/>
    </location>
</feature>
<proteinExistence type="predicted"/>
<dbReference type="InterPro" id="IPR046521">
    <property type="entry name" value="DUF6698"/>
</dbReference>
<dbReference type="STRING" id="1036808.A0A0C2ZAG7"/>
<evidence type="ECO:0000313" key="2">
    <source>
        <dbReference type="Proteomes" id="UP000053989"/>
    </source>
</evidence>
<sequence>LNKGADSARGDDAAGLKMAVVGWLMHGCPAPEPALESGQKTGRGFYHDVTARLLCPVDYDWSNPQYVCSPCLHLLS</sequence>
<dbReference type="InParanoid" id="A0A0C2ZAG7"/>
<keyword evidence="2" id="KW-1185">Reference proteome</keyword>
<accession>A0A0C2ZAG7</accession>
<reference evidence="2" key="2">
    <citation type="submission" date="2015-01" db="EMBL/GenBank/DDBJ databases">
        <title>Evolutionary Origins and Diversification of the Mycorrhizal Mutualists.</title>
        <authorList>
            <consortium name="DOE Joint Genome Institute"/>
            <consortium name="Mycorrhizal Genomics Consortium"/>
            <person name="Kohler A."/>
            <person name="Kuo A."/>
            <person name="Nagy L.G."/>
            <person name="Floudas D."/>
            <person name="Copeland A."/>
            <person name="Barry K.W."/>
            <person name="Cichocki N."/>
            <person name="Veneault-Fourrey C."/>
            <person name="LaButti K."/>
            <person name="Lindquist E.A."/>
            <person name="Lipzen A."/>
            <person name="Lundell T."/>
            <person name="Morin E."/>
            <person name="Murat C."/>
            <person name="Riley R."/>
            <person name="Ohm R."/>
            <person name="Sun H."/>
            <person name="Tunlid A."/>
            <person name="Henrissat B."/>
            <person name="Grigoriev I.V."/>
            <person name="Hibbett D.S."/>
            <person name="Martin F."/>
        </authorList>
    </citation>
    <scope>NUCLEOTIDE SEQUENCE [LARGE SCALE GENOMIC DNA]</scope>
    <source>
        <strain evidence="2">Foug A</strain>
    </source>
</reference>
<dbReference type="AlphaFoldDB" id="A0A0C2ZAG7"/>
<protein>
    <submittedName>
        <fullName evidence="1">Uncharacterized protein</fullName>
    </submittedName>
</protein>
<dbReference type="EMBL" id="KN822735">
    <property type="protein sequence ID" value="KIM50082.1"/>
    <property type="molecule type" value="Genomic_DNA"/>
</dbReference>
<gene>
    <name evidence="1" type="ORF">SCLCIDRAFT_146352</name>
</gene>
<evidence type="ECO:0000313" key="1">
    <source>
        <dbReference type="EMBL" id="KIM50082.1"/>
    </source>
</evidence>